<dbReference type="STRING" id="1867952.MTBPR1_100045"/>
<dbReference type="RefSeq" id="WP_069186123.1">
    <property type="nucleotide sequence ID" value="NZ_FLYE01000002.1"/>
</dbReference>
<dbReference type="Proteomes" id="UP000231658">
    <property type="component" value="Unassembled WGS sequence"/>
</dbReference>
<gene>
    <name evidence="1" type="ORF">MTBPR1_100045</name>
</gene>
<protein>
    <submittedName>
        <fullName evidence="1">Uncharacterized protein</fullName>
    </submittedName>
</protein>
<reference evidence="1 2" key="1">
    <citation type="submission" date="2016-07" db="EMBL/GenBank/DDBJ databases">
        <authorList>
            <person name="Lefevre C.T."/>
        </authorList>
    </citation>
    <scope>NUCLEOTIDE SEQUENCE [LARGE SCALE GENOMIC DNA]</scope>
    <source>
        <strain evidence="1">PR1</strain>
    </source>
</reference>
<evidence type="ECO:0000313" key="1">
    <source>
        <dbReference type="EMBL" id="SCA55404.1"/>
    </source>
</evidence>
<accession>A0A1C3RDW5</accession>
<dbReference type="OrthoDB" id="8101534at2"/>
<organism evidence="1 2">
    <name type="scientific">Candidatus Terasakiella magnetica</name>
    <dbReference type="NCBI Taxonomy" id="1867952"/>
    <lineage>
        <taxon>Bacteria</taxon>
        <taxon>Pseudomonadati</taxon>
        <taxon>Pseudomonadota</taxon>
        <taxon>Alphaproteobacteria</taxon>
        <taxon>Rhodospirillales</taxon>
        <taxon>Terasakiellaceae</taxon>
        <taxon>Terasakiella</taxon>
    </lineage>
</organism>
<keyword evidence="2" id="KW-1185">Reference proteome</keyword>
<name>A0A1C3RDW5_9PROT</name>
<dbReference type="EMBL" id="FLYE01000002">
    <property type="protein sequence ID" value="SCA55404.1"/>
    <property type="molecule type" value="Genomic_DNA"/>
</dbReference>
<proteinExistence type="predicted"/>
<dbReference type="AlphaFoldDB" id="A0A1C3RDW5"/>
<sequence>MSNLIVTNVNGEVVYDPSSDLGRAKGYSVIDGRDTFALLDSYNVSSIVDNGVSLYTTNLTNAMANIHYPITITGDWPTSMYAAAGSVTSAGGNTVSTTSFQCRWVEVSNGATYDINRATSVVDGALA</sequence>
<evidence type="ECO:0000313" key="2">
    <source>
        <dbReference type="Proteomes" id="UP000231658"/>
    </source>
</evidence>